<feature type="transmembrane region" description="Helical" evidence="5">
    <location>
        <begin position="332"/>
        <end position="352"/>
    </location>
</feature>
<accession>A0A4Z0YJL7</accession>
<evidence type="ECO:0000313" key="9">
    <source>
        <dbReference type="Proteomes" id="UP000297716"/>
    </source>
</evidence>
<evidence type="ECO:0000256" key="4">
    <source>
        <dbReference type="ARBA" id="ARBA00023136"/>
    </source>
</evidence>
<feature type="transmembrane region" description="Helical" evidence="5">
    <location>
        <begin position="373"/>
        <end position="398"/>
    </location>
</feature>
<keyword evidence="4 5" id="KW-0472">Membrane</keyword>
<feature type="transmembrane region" description="Helical" evidence="5">
    <location>
        <begin position="441"/>
        <end position="462"/>
    </location>
</feature>
<evidence type="ECO:0000259" key="6">
    <source>
        <dbReference type="Pfam" id="PF04547"/>
    </source>
</evidence>
<feature type="transmembrane region" description="Helical" evidence="5">
    <location>
        <begin position="190"/>
        <end position="217"/>
    </location>
</feature>
<sequence>MSSRKTLFASDGADLAGLKTNMNVDYVIHYSIPSDKAKAEAEAGFAQLIEVLTKVGLASEVRHGDESSLLVFVKVASNEYLASQIYRERVQDWLFSVRASAPEKDIVKAFENEPVTEAERLRLVYLLITKPKNEGGAGITPKKGLWKYVISIFPLHDNSFNSSWIKAWSTKYFLDEEDLDRIRDKFGESVAFYFAFMQSYFAFQLFPAAFGFAAWLILGRYSYLYSIVTSLWSVVFFEWWKKKEIDLAVQWGVRNVSRIEHPRTQFQWEYEAPDPVTGEPVKHYPPTKRLWTQLLQVPFALSCVLVLGALYIFCFGIEIFLTQVYDGPFKSYLTFTPTIILSGTLPILSTILTKFAENLTERENYQTNDAHRAALITKIFIINFITSYTPLFLSAFVYMPFGNLMLPHLQIFATAARKLSSEKTITTLDFRINPDRLKSQMIYFAVTAQLVNVALEFVVPYAKRVVVDKFQEKRASLGGKSIQDTPDEHEFLQRVREEARLEVYDVAVDYREMVVQFGYLSLFSSIWPLTPLAFLINNWVELRSDAMKIAMSSQRPIPWRSDSIGPWLNALGFLSWAGTLVSSALVFLFSGESEGPGGDPSNVNVVGLLLTLLFAEYLYLGTQFIVRYALGQIDSPGIQKERATRYRIRKRLLEETLGPNAMKETVPPTPQTGEKITLVALNKEARNMSTGVSGTPEQM</sequence>
<dbReference type="PANTHER" id="PTHR12308">
    <property type="entry name" value="ANOCTAMIN"/>
    <property type="match status" value="1"/>
</dbReference>
<keyword evidence="2 5" id="KW-0812">Transmembrane</keyword>
<feature type="transmembrane region" description="Helical" evidence="5">
    <location>
        <begin position="601"/>
        <end position="620"/>
    </location>
</feature>
<dbReference type="Pfam" id="PF04547">
    <property type="entry name" value="Anoctamin"/>
    <property type="match status" value="1"/>
</dbReference>
<dbReference type="EMBL" id="SKBN01000066">
    <property type="protein sequence ID" value="TGJ84499.1"/>
    <property type="molecule type" value="Genomic_DNA"/>
</dbReference>
<evidence type="ECO:0000256" key="3">
    <source>
        <dbReference type="ARBA" id="ARBA00022989"/>
    </source>
</evidence>
<comment type="caution">
    <text evidence="8">The sequence shown here is derived from an EMBL/GenBank/DDBJ whole genome shotgun (WGS) entry which is preliminary data.</text>
</comment>
<organism evidence="8 9">
    <name type="scientific">Xylaria hypoxylon</name>
    <dbReference type="NCBI Taxonomy" id="37992"/>
    <lineage>
        <taxon>Eukaryota</taxon>
        <taxon>Fungi</taxon>
        <taxon>Dikarya</taxon>
        <taxon>Ascomycota</taxon>
        <taxon>Pezizomycotina</taxon>
        <taxon>Sordariomycetes</taxon>
        <taxon>Xylariomycetidae</taxon>
        <taxon>Xylariales</taxon>
        <taxon>Xylariaceae</taxon>
        <taxon>Xylaria</taxon>
    </lineage>
</organism>
<evidence type="ECO:0000256" key="5">
    <source>
        <dbReference type="SAM" id="Phobius"/>
    </source>
</evidence>
<dbReference type="STRING" id="37992.A0A4Z0YJL7"/>
<evidence type="ECO:0000259" key="7">
    <source>
        <dbReference type="Pfam" id="PF20877"/>
    </source>
</evidence>
<dbReference type="Pfam" id="PF20877">
    <property type="entry name" value="Anoctamin_N"/>
    <property type="match status" value="1"/>
</dbReference>
<dbReference type="Proteomes" id="UP000297716">
    <property type="component" value="Unassembled WGS sequence"/>
</dbReference>
<feature type="transmembrane region" description="Helical" evidence="5">
    <location>
        <begin position="567"/>
        <end position="589"/>
    </location>
</feature>
<comment type="subcellular location">
    <subcellularLocation>
        <location evidence="1">Membrane</location>
        <topology evidence="1">Multi-pass membrane protein</topology>
    </subcellularLocation>
</comment>
<feature type="transmembrane region" description="Helical" evidence="5">
    <location>
        <begin position="297"/>
        <end position="320"/>
    </location>
</feature>
<protein>
    <submittedName>
        <fullName evidence="8">Uncharacterized protein</fullName>
    </submittedName>
</protein>
<name>A0A4Z0YJL7_9PEZI</name>
<dbReference type="InterPro" id="IPR049452">
    <property type="entry name" value="Anoctamin_TM"/>
</dbReference>
<dbReference type="InterPro" id="IPR049456">
    <property type="entry name" value="Anoctamin_N_fung"/>
</dbReference>
<dbReference type="GO" id="GO:0005254">
    <property type="term" value="F:chloride channel activity"/>
    <property type="evidence" value="ECO:0007669"/>
    <property type="project" value="TreeGrafter"/>
</dbReference>
<evidence type="ECO:0000313" key="8">
    <source>
        <dbReference type="EMBL" id="TGJ84499.1"/>
    </source>
</evidence>
<dbReference type="GO" id="GO:0032541">
    <property type="term" value="C:cortical endoplasmic reticulum"/>
    <property type="evidence" value="ECO:0007669"/>
    <property type="project" value="TreeGrafter"/>
</dbReference>
<evidence type="ECO:0000256" key="1">
    <source>
        <dbReference type="ARBA" id="ARBA00004141"/>
    </source>
</evidence>
<dbReference type="AlphaFoldDB" id="A0A4Z0YJL7"/>
<dbReference type="PANTHER" id="PTHR12308:SF73">
    <property type="entry name" value="ANOCTAMIN"/>
    <property type="match status" value="1"/>
</dbReference>
<reference evidence="8 9" key="1">
    <citation type="submission" date="2019-03" db="EMBL/GenBank/DDBJ databases">
        <title>Draft genome sequence of Xylaria hypoxylon DSM 108379, a ubiquitous saprotrophic-parasitic fungi on hardwood.</title>
        <authorList>
            <person name="Buettner E."/>
            <person name="Leonhardt S."/>
            <person name="Gebauer A.M."/>
            <person name="Liers C."/>
            <person name="Hofrichter M."/>
            <person name="Kellner H."/>
        </authorList>
    </citation>
    <scope>NUCLEOTIDE SEQUENCE [LARGE SCALE GENOMIC DNA]</scope>
    <source>
        <strain evidence="8 9">DSM 108379</strain>
    </source>
</reference>
<feature type="domain" description="Anoctamin transmembrane" evidence="6">
    <location>
        <begin position="182"/>
        <end position="643"/>
    </location>
</feature>
<dbReference type="GO" id="GO:0016020">
    <property type="term" value="C:membrane"/>
    <property type="evidence" value="ECO:0007669"/>
    <property type="project" value="UniProtKB-SubCell"/>
</dbReference>
<dbReference type="InterPro" id="IPR007632">
    <property type="entry name" value="Anoctamin"/>
</dbReference>
<evidence type="ECO:0000256" key="2">
    <source>
        <dbReference type="ARBA" id="ARBA00022692"/>
    </source>
</evidence>
<feature type="domain" description="Anoctamin alpha-beta plait" evidence="7">
    <location>
        <begin position="23"/>
        <end position="149"/>
    </location>
</feature>
<gene>
    <name evidence="8" type="ORF">E0Z10_g4278</name>
</gene>
<keyword evidence="3 5" id="KW-1133">Transmembrane helix</keyword>
<proteinExistence type="predicted"/>
<keyword evidence="9" id="KW-1185">Reference proteome</keyword>
<dbReference type="OrthoDB" id="296386at2759"/>